<name>A0A423WKW5_CYTCH</name>
<proteinExistence type="predicted"/>
<organism evidence="2 3">
    <name type="scientific">Cytospora chrysosperma</name>
    <name type="common">Cytospora canker fungus</name>
    <name type="synonym">Sphaeria chrysosperma</name>
    <dbReference type="NCBI Taxonomy" id="252740"/>
    <lineage>
        <taxon>Eukaryota</taxon>
        <taxon>Fungi</taxon>
        <taxon>Dikarya</taxon>
        <taxon>Ascomycota</taxon>
        <taxon>Pezizomycotina</taxon>
        <taxon>Sordariomycetes</taxon>
        <taxon>Sordariomycetidae</taxon>
        <taxon>Diaporthales</taxon>
        <taxon>Cytosporaceae</taxon>
        <taxon>Cytospora</taxon>
    </lineage>
</organism>
<keyword evidence="3" id="KW-1185">Reference proteome</keyword>
<feature type="region of interest" description="Disordered" evidence="1">
    <location>
        <begin position="1"/>
        <end position="45"/>
    </location>
</feature>
<reference evidence="2 3" key="1">
    <citation type="submission" date="2015-09" db="EMBL/GenBank/DDBJ databases">
        <title>Host preference determinants of Valsa canker pathogens revealed by comparative genomics.</title>
        <authorList>
            <person name="Yin Z."/>
            <person name="Huang L."/>
        </authorList>
    </citation>
    <scope>NUCLEOTIDE SEQUENCE [LARGE SCALE GENOMIC DNA]</scope>
    <source>
        <strain evidence="2 3">YSFL</strain>
    </source>
</reference>
<sequence length="107" mass="11850">MPGLRSLLPGPEAETEAEEHQAQPQAEAQEAHDGEFLTTSMERHEWKDPFRANIPRSGITTVDKGKSMERGYTAAEAAGDYHQNGACFAAWPFRENGGVWRSLHANL</sequence>
<accession>A0A423WKW5</accession>
<protein>
    <submittedName>
        <fullName evidence="2">Uncharacterized protein</fullName>
    </submittedName>
</protein>
<feature type="compositionally biased region" description="Basic and acidic residues" evidence="1">
    <location>
        <begin position="29"/>
        <end position="45"/>
    </location>
</feature>
<gene>
    <name evidence="2" type="ORF">VSDG_01164</name>
</gene>
<dbReference type="Proteomes" id="UP000284375">
    <property type="component" value="Unassembled WGS sequence"/>
</dbReference>
<dbReference type="EMBL" id="LJZO01000002">
    <property type="protein sequence ID" value="ROW04058.1"/>
    <property type="molecule type" value="Genomic_DNA"/>
</dbReference>
<evidence type="ECO:0000256" key="1">
    <source>
        <dbReference type="SAM" id="MobiDB-lite"/>
    </source>
</evidence>
<comment type="caution">
    <text evidence="2">The sequence shown here is derived from an EMBL/GenBank/DDBJ whole genome shotgun (WGS) entry which is preliminary data.</text>
</comment>
<evidence type="ECO:0000313" key="2">
    <source>
        <dbReference type="EMBL" id="ROW04058.1"/>
    </source>
</evidence>
<dbReference type="AlphaFoldDB" id="A0A423WKW5"/>
<evidence type="ECO:0000313" key="3">
    <source>
        <dbReference type="Proteomes" id="UP000284375"/>
    </source>
</evidence>